<feature type="transmembrane region" description="Helical" evidence="7">
    <location>
        <begin position="149"/>
        <end position="173"/>
    </location>
</feature>
<dbReference type="STRING" id="39966.A0A369JFT8"/>
<feature type="transmembrane region" description="Helical" evidence="7">
    <location>
        <begin position="39"/>
        <end position="58"/>
    </location>
</feature>
<evidence type="ECO:0000313" key="9">
    <source>
        <dbReference type="EMBL" id="RDB18573.1"/>
    </source>
</evidence>
<feature type="domain" description="Rhodopsin" evidence="8">
    <location>
        <begin position="24"/>
        <end position="242"/>
    </location>
</feature>
<dbReference type="PANTHER" id="PTHR33048:SF19">
    <property type="entry name" value="MEMBRANE PROTEIN PTH11-LIKE, PUTATIVE (AFU_ORTHOLOGUE AFUA_1G14080)-RELATED"/>
    <property type="match status" value="1"/>
</dbReference>
<keyword evidence="3 7" id="KW-1133">Transmembrane helix</keyword>
<evidence type="ECO:0000256" key="7">
    <source>
        <dbReference type="SAM" id="Phobius"/>
    </source>
</evidence>
<evidence type="ECO:0000256" key="4">
    <source>
        <dbReference type="ARBA" id="ARBA00023136"/>
    </source>
</evidence>
<accession>A0A369JFT8</accession>
<keyword evidence="2 7" id="KW-0812">Transmembrane</keyword>
<protein>
    <recommendedName>
        <fullName evidence="8">Rhodopsin domain-containing protein</fullName>
    </recommendedName>
</protein>
<dbReference type="Proteomes" id="UP000076154">
    <property type="component" value="Unassembled WGS sequence"/>
</dbReference>
<comment type="similarity">
    <text evidence="5">Belongs to the SAT4 family.</text>
</comment>
<evidence type="ECO:0000256" key="5">
    <source>
        <dbReference type="ARBA" id="ARBA00038359"/>
    </source>
</evidence>
<proteinExistence type="inferred from homology"/>
<reference evidence="9" key="1">
    <citation type="submission" date="2018-04" db="EMBL/GenBank/DDBJ databases">
        <title>Whole genome sequencing of Hypsizygus marmoreus.</title>
        <authorList>
            <person name="Choi I.-G."/>
            <person name="Min B."/>
            <person name="Kim J.-G."/>
            <person name="Kim S."/>
            <person name="Oh Y.-L."/>
            <person name="Kong W.-S."/>
            <person name="Park H."/>
            <person name="Jeong J."/>
            <person name="Song E.-S."/>
        </authorList>
    </citation>
    <scope>NUCLEOTIDE SEQUENCE [LARGE SCALE GENOMIC DNA]</scope>
    <source>
        <strain evidence="9">51987-8</strain>
    </source>
</reference>
<evidence type="ECO:0000256" key="2">
    <source>
        <dbReference type="ARBA" id="ARBA00022692"/>
    </source>
</evidence>
<evidence type="ECO:0000256" key="1">
    <source>
        <dbReference type="ARBA" id="ARBA00004141"/>
    </source>
</evidence>
<gene>
    <name evidence="9" type="ORF">Hypma_000322</name>
</gene>
<feature type="compositionally biased region" description="Polar residues" evidence="6">
    <location>
        <begin position="283"/>
        <end position="296"/>
    </location>
</feature>
<feature type="transmembrane region" description="Helical" evidence="7">
    <location>
        <begin position="6"/>
        <end position="27"/>
    </location>
</feature>
<evidence type="ECO:0000259" key="8">
    <source>
        <dbReference type="Pfam" id="PF20684"/>
    </source>
</evidence>
<feature type="region of interest" description="Disordered" evidence="6">
    <location>
        <begin position="283"/>
        <end position="302"/>
    </location>
</feature>
<evidence type="ECO:0000256" key="3">
    <source>
        <dbReference type="ARBA" id="ARBA00022989"/>
    </source>
</evidence>
<name>A0A369JFT8_HYPMA</name>
<dbReference type="PANTHER" id="PTHR33048">
    <property type="entry name" value="PTH11-LIKE INTEGRAL MEMBRANE PROTEIN (AFU_ORTHOLOGUE AFUA_5G11245)"/>
    <property type="match status" value="1"/>
</dbReference>
<feature type="transmembrane region" description="Helical" evidence="7">
    <location>
        <begin position="108"/>
        <end position="129"/>
    </location>
</feature>
<evidence type="ECO:0000256" key="6">
    <source>
        <dbReference type="SAM" id="MobiDB-lite"/>
    </source>
</evidence>
<dbReference type="EMBL" id="LUEZ02000101">
    <property type="protein sequence ID" value="RDB18573.1"/>
    <property type="molecule type" value="Genomic_DNA"/>
</dbReference>
<organism evidence="9 10">
    <name type="scientific">Hypsizygus marmoreus</name>
    <name type="common">White beech mushroom</name>
    <name type="synonym">Agaricus marmoreus</name>
    <dbReference type="NCBI Taxonomy" id="39966"/>
    <lineage>
        <taxon>Eukaryota</taxon>
        <taxon>Fungi</taxon>
        <taxon>Dikarya</taxon>
        <taxon>Basidiomycota</taxon>
        <taxon>Agaricomycotina</taxon>
        <taxon>Agaricomycetes</taxon>
        <taxon>Agaricomycetidae</taxon>
        <taxon>Agaricales</taxon>
        <taxon>Tricholomatineae</taxon>
        <taxon>Lyophyllaceae</taxon>
        <taxon>Hypsizygus</taxon>
    </lineage>
</organism>
<dbReference type="Pfam" id="PF20684">
    <property type="entry name" value="Fung_rhodopsin"/>
    <property type="match status" value="1"/>
</dbReference>
<comment type="subcellular location">
    <subcellularLocation>
        <location evidence="1">Membrane</location>
        <topology evidence="1">Multi-pass membrane protein</topology>
    </subcellularLocation>
</comment>
<dbReference type="InParanoid" id="A0A369JFT8"/>
<keyword evidence="4 7" id="KW-0472">Membrane</keyword>
<sequence>MDPAVQIKITSSVCSSVAVASTIYRLFIRRGRFWADDAWALFSMIVLIIQVVAVFLDVPNPKPLSQQGKITRYYLMASTFYCVIWSARLSILFSMIRIDPSQRRRTRLLCIAVLFFLVWTILVAQLFWVCEPHAIWKLLPTPQCPLNGQVAISQLVSDVVADTILLIAPLRLLASIRDKWLRYRLMIIFSTCIVTTVVSLVHAVYILTAAGAPRVIISALVEDPISLIVCNVPVVVASIVHLGDAQRQRDVPLPSLLMFATLTRPPASTIVAYELSQDISNTHTTTATQKPTNSDKISLPQKPRVSVESVVTFDGGKRHQLIP</sequence>
<dbReference type="GO" id="GO:0016020">
    <property type="term" value="C:membrane"/>
    <property type="evidence" value="ECO:0007669"/>
    <property type="project" value="UniProtKB-SubCell"/>
</dbReference>
<dbReference type="OrthoDB" id="444631at2759"/>
<feature type="transmembrane region" description="Helical" evidence="7">
    <location>
        <begin position="73"/>
        <end position="96"/>
    </location>
</feature>
<feature type="transmembrane region" description="Helical" evidence="7">
    <location>
        <begin position="185"/>
        <end position="205"/>
    </location>
</feature>
<dbReference type="InterPro" id="IPR049326">
    <property type="entry name" value="Rhodopsin_dom_fungi"/>
</dbReference>
<dbReference type="AlphaFoldDB" id="A0A369JFT8"/>
<evidence type="ECO:0000313" key="10">
    <source>
        <dbReference type="Proteomes" id="UP000076154"/>
    </source>
</evidence>
<keyword evidence="10" id="KW-1185">Reference proteome</keyword>
<dbReference type="InterPro" id="IPR052337">
    <property type="entry name" value="SAT4-like"/>
</dbReference>
<comment type="caution">
    <text evidence="9">The sequence shown here is derived from an EMBL/GenBank/DDBJ whole genome shotgun (WGS) entry which is preliminary data.</text>
</comment>